<organism evidence="1 2">
    <name type="scientific">Hirundo rustica rustica</name>
    <dbReference type="NCBI Taxonomy" id="333673"/>
    <lineage>
        <taxon>Eukaryota</taxon>
        <taxon>Metazoa</taxon>
        <taxon>Chordata</taxon>
        <taxon>Craniata</taxon>
        <taxon>Vertebrata</taxon>
        <taxon>Euteleostomi</taxon>
        <taxon>Archelosauria</taxon>
        <taxon>Archosauria</taxon>
        <taxon>Dinosauria</taxon>
        <taxon>Saurischia</taxon>
        <taxon>Theropoda</taxon>
        <taxon>Coelurosauria</taxon>
        <taxon>Aves</taxon>
        <taxon>Neognathae</taxon>
        <taxon>Neoaves</taxon>
        <taxon>Telluraves</taxon>
        <taxon>Australaves</taxon>
        <taxon>Passeriformes</taxon>
        <taxon>Sylvioidea</taxon>
        <taxon>Hirundinidae</taxon>
        <taxon>Hirundo</taxon>
    </lineage>
</organism>
<dbReference type="SUPFAM" id="SSF56672">
    <property type="entry name" value="DNA/RNA polymerases"/>
    <property type="match status" value="1"/>
</dbReference>
<dbReference type="PANTHER" id="PTHR33332">
    <property type="entry name" value="REVERSE TRANSCRIPTASE DOMAIN-CONTAINING PROTEIN"/>
    <property type="match status" value="1"/>
</dbReference>
<reference evidence="1 2" key="1">
    <citation type="submission" date="2018-07" db="EMBL/GenBank/DDBJ databases">
        <title>A high quality draft genome assembly of the barn swallow (H. rustica rustica).</title>
        <authorList>
            <person name="Formenti G."/>
            <person name="Chiara M."/>
            <person name="Poveda L."/>
            <person name="Francoijs K.-J."/>
            <person name="Bonisoli-Alquati A."/>
            <person name="Canova L."/>
            <person name="Gianfranceschi L."/>
            <person name="Horner D.S."/>
            <person name="Saino N."/>
        </authorList>
    </citation>
    <scope>NUCLEOTIDE SEQUENCE [LARGE SCALE GENOMIC DNA]</scope>
    <source>
        <strain evidence="1">Chelidonia</strain>
        <tissue evidence="1">Blood</tissue>
    </source>
</reference>
<dbReference type="Gene3D" id="3.30.70.270">
    <property type="match status" value="1"/>
</dbReference>
<keyword evidence="2" id="KW-1185">Reference proteome</keyword>
<name>A0A3M0L968_HIRRU</name>
<comment type="caution">
    <text evidence="1">The sequence shown here is derived from an EMBL/GenBank/DDBJ whole genome shotgun (WGS) entry which is preliminary data.</text>
</comment>
<evidence type="ECO:0000313" key="2">
    <source>
        <dbReference type="Proteomes" id="UP000269221"/>
    </source>
</evidence>
<dbReference type="EMBL" id="QRBI01000093">
    <property type="protein sequence ID" value="RMC21853.1"/>
    <property type="molecule type" value="Genomic_DNA"/>
</dbReference>
<proteinExistence type="predicted"/>
<evidence type="ECO:0000313" key="1">
    <source>
        <dbReference type="EMBL" id="RMC21853.1"/>
    </source>
</evidence>
<dbReference type="Proteomes" id="UP000269221">
    <property type="component" value="Unassembled WGS sequence"/>
</dbReference>
<gene>
    <name evidence="1" type="ORF">DUI87_02724</name>
</gene>
<dbReference type="InterPro" id="IPR043502">
    <property type="entry name" value="DNA/RNA_pol_sf"/>
</dbReference>
<sequence length="154" mass="17727">MRFNESKCRDLDFGHNNPLQCYRLGTEWLNSAQVERDLGVLINSQLNMNQQCALVAKKANGILACIRNSVWLRLTEGLHLKDDDWKLVSVNNSEQGNWPRVEGFKLQEDKVQKMPPWRYLGLEIGKRTIVRQKLEIKAKIKTLADVHQLCGALN</sequence>
<protein>
    <recommendedName>
        <fullName evidence="3">Reverse transcriptase thumb domain-containing protein</fullName>
    </recommendedName>
</protein>
<dbReference type="OrthoDB" id="8939918at2759"/>
<evidence type="ECO:0008006" key="3">
    <source>
        <dbReference type="Google" id="ProtNLM"/>
    </source>
</evidence>
<dbReference type="InterPro" id="IPR043128">
    <property type="entry name" value="Rev_trsase/Diguanyl_cyclase"/>
</dbReference>
<dbReference type="AlphaFoldDB" id="A0A3M0L968"/>
<dbReference type="STRING" id="333673.A0A3M0L968"/>
<accession>A0A3M0L968</accession>